<dbReference type="Pfam" id="PF04138">
    <property type="entry name" value="GtrA_DPMS_TM"/>
    <property type="match status" value="1"/>
</dbReference>
<reference evidence="13" key="1">
    <citation type="journal article" date="2019" name="Int. J. Syst. Evol. Microbiol.">
        <title>The Global Catalogue of Microorganisms (GCM) 10K type strain sequencing project: providing services to taxonomists for standard genome sequencing and annotation.</title>
        <authorList>
            <consortium name="The Broad Institute Genomics Platform"/>
            <consortium name="The Broad Institute Genome Sequencing Center for Infectious Disease"/>
            <person name="Wu L."/>
            <person name="Ma J."/>
        </authorList>
    </citation>
    <scope>NUCLEOTIDE SEQUENCE [LARGE SCALE GENOMIC DNA]</scope>
    <source>
        <strain evidence="13">CCM 7043</strain>
    </source>
</reference>
<comment type="subcellular location">
    <subcellularLocation>
        <location evidence="1">Membrane</location>
        <topology evidence="1">Multi-pass membrane protein</topology>
    </subcellularLocation>
</comment>
<proteinExistence type="inferred from homology"/>
<evidence type="ECO:0000313" key="12">
    <source>
        <dbReference type="EMBL" id="MFD1523061.1"/>
    </source>
</evidence>
<keyword evidence="5 8" id="KW-0812">Transmembrane</keyword>
<name>A0ABW4F7D1_9PSEU</name>
<dbReference type="InterPro" id="IPR050519">
    <property type="entry name" value="Glycosyltransf_28_UgtP"/>
</dbReference>
<dbReference type="Proteomes" id="UP001597114">
    <property type="component" value="Unassembled WGS sequence"/>
</dbReference>
<feature type="transmembrane region" description="Helical" evidence="8">
    <location>
        <begin position="59"/>
        <end position="78"/>
    </location>
</feature>
<evidence type="ECO:0000313" key="13">
    <source>
        <dbReference type="Proteomes" id="UP001597114"/>
    </source>
</evidence>
<dbReference type="InterPro" id="IPR009695">
    <property type="entry name" value="Diacylglyc_glucosyltr_N"/>
</dbReference>
<gene>
    <name evidence="12" type="ORF">ACFSJD_36645</name>
</gene>
<keyword evidence="13" id="KW-1185">Reference proteome</keyword>
<dbReference type="PANTHER" id="PTHR43025:SF3">
    <property type="entry name" value="MONOGALACTOSYLDIACYLGLYCEROL SYNTHASE 1, CHLOROPLASTIC"/>
    <property type="match status" value="1"/>
</dbReference>
<evidence type="ECO:0000256" key="3">
    <source>
        <dbReference type="ARBA" id="ARBA00022676"/>
    </source>
</evidence>
<organism evidence="12 13">
    <name type="scientific">Pseudonocardia yunnanensis</name>
    <dbReference type="NCBI Taxonomy" id="58107"/>
    <lineage>
        <taxon>Bacteria</taxon>
        <taxon>Bacillati</taxon>
        <taxon>Actinomycetota</taxon>
        <taxon>Actinomycetes</taxon>
        <taxon>Pseudonocardiales</taxon>
        <taxon>Pseudonocardiaceae</taxon>
        <taxon>Pseudonocardia</taxon>
    </lineage>
</organism>
<evidence type="ECO:0000256" key="8">
    <source>
        <dbReference type="SAM" id="Phobius"/>
    </source>
</evidence>
<dbReference type="PANTHER" id="PTHR43025">
    <property type="entry name" value="MONOGALACTOSYLDIACYLGLYCEROL SYNTHASE"/>
    <property type="match status" value="1"/>
</dbReference>
<protein>
    <submittedName>
        <fullName evidence="12">Glycosyltransferase</fullName>
    </submittedName>
</protein>
<evidence type="ECO:0000259" key="9">
    <source>
        <dbReference type="Pfam" id="PF04101"/>
    </source>
</evidence>
<keyword evidence="4" id="KW-0808">Transferase</keyword>
<sequence>MSVTIVDGAAVDCMSPQEYRRGHQRRSVLVQLVTFGVVGALIATLNTVIFLVIRVWWDALSANLVAVILSTAASTELNRRFTFRGARVRGRRLHVQTGIAVLWYAFSSSAVLLVLHLLLAAGTTPAQESVAVSVAGVLTALGRFLVLRNWVFGRSEAVDVGALQNVGVRRPNGVGLDRVLFLTADTGGGHRAAAEAISQALHSRYPGRFVAVVCDPLTGSEAHRLLRRLCRWYGPLTRGAPWLWSVIFHVTNAPVTLWILRPLVRRLVVVPLVAALDGHRPTVVVSAHPLMVDAAVAARRRSEHHPSLVTVVTDLATAHRTWWHSQVDRTITPSDELLRAGRRAGAANVHGHPLGIPVREQFRSGSPAREDRATLQATLGIRLGRFVVLVTAGAEGGRGLEVWVRTIVRGLPEVDVVAVCGRNESLRAELGEFAAGAGGRLLVTGYVDTMSDWIRCADLVVTKAGPSIIAEATSVGVPLLLPSHIPGQERGNADIAVAAGAAQRVRGRRHLIRQIDALRQDAAAMADMRAAATRFGRPHAAIRMAELVADAASTNADASSIASLRKKKTR</sequence>
<dbReference type="Gene3D" id="3.40.50.2000">
    <property type="entry name" value="Glycogen Phosphorylase B"/>
    <property type="match status" value="1"/>
</dbReference>
<evidence type="ECO:0000259" key="11">
    <source>
        <dbReference type="Pfam" id="PF06925"/>
    </source>
</evidence>
<evidence type="ECO:0000256" key="4">
    <source>
        <dbReference type="ARBA" id="ARBA00022679"/>
    </source>
</evidence>
<dbReference type="SUPFAM" id="SSF53756">
    <property type="entry name" value="UDP-Glycosyltransferase/glycogen phosphorylase"/>
    <property type="match status" value="1"/>
</dbReference>
<keyword evidence="6 8" id="KW-1133">Transmembrane helix</keyword>
<keyword evidence="3" id="KW-0328">Glycosyltransferase</keyword>
<evidence type="ECO:0000259" key="10">
    <source>
        <dbReference type="Pfam" id="PF04138"/>
    </source>
</evidence>
<comment type="similarity">
    <text evidence="2">Belongs to the glycosyltransferase 28 family.</text>
</comment>
<evidence type="ECO:0000256" key="2">
    <source>
        <dbReference type="ARBA" id="ARBA00006962"/>
    </source>
</evidence>
<dbReference type="InterPro" id="IPR007235">
    <property type="entry name" value="Glyco_trans_28_C"/>
</dbReference>
<feature type="transmembrane region" description="Helical" evidence="8">
    <location>
        <begin position="129"/>
        <end position="146"/>
    </location>
</feature>
<evidence type="ECO:0000256" key="5">
    <source>
        <dbReference type="ARBA" id="ARBA00022692"/>
    </source>
</evidence>
<feature type="domain" description="Diacylglycerol glucosyltransferase N-terminal" evidence="11">
    <location>
        <begin position="190"/>
        <end position="358"/>
    </location>
</feature>
<feature type="domain" description="GtrA/DPMS transmembrane" evidence="10">
    <location>
        <begin position="35"/>
        <end position="152"/>
    </location>
</feature>
<accession>A0ABW4F7D1</accession>
<feature type="domain" description="Glycosyl transferase family 28 C-terminal" evidence="9">
    <location>
        <begin position="387"/>
        <end position="535"/>
    </location>
</feature>
<dbReference type="Pfam" id="PF04101">
    <property type="entry name" value="Glyco_tran_28_C"/>
    <property type="match status" value="1"/>
</dbReference>
<evidence type="ECO:0000256" key="1">
    <source>
        <dbReference type="ARBA" id="ARBA00004141"/>
    </source>
</evidence>
<feature type="transmembrane region" description="Helical" evidence="8">
    <location>
        <begin position="99"/>
        <end position="123"/>
    </location>
</feature>
<dbReference type="EMBL" id="JBHUCO010000055">
    <property type="protein sequence ID" value="MFD1523061.1"/>
    <property type="molecule type" value="Genomic_DNA"/>
</dbReference>
<keyword evidence="7 8" id="KW-0472">Membrane</keyword>
<feature type="transmembrane region" description="Helical" evidence="8">
    <location>
        <begin position="28"/>
        <end position="53"/>
    </location>
</feature>
<dbReference type="RefSeq" id="WP_344722823.1">
    <property type="nucleotide sequence ID" value="NZ_BAAAUS010000014.1"/>
</dbReference>
<dbReference type="InterPro" id="IPR007267">
    <property type="entry name" value="GtrA_DPMS_TM"/>
</dbReference>
<evidence type="ECO:0000256" key="6">
    <source>
        <dbReference type="ARBA" id="ARBA00022989"/>
    </source>
</evidence>
<comment type="caution">
    <text evidence="12">The sequence shown here is derived from an EMBL/GenBank/DDBJ whole genome shotgun (WGS) entry which is preliminary data.</text>
</comment>
<dbReference type="Pfam" id="PF06925">
    <property type="entry name" value="MGDG_synth"/>
    <property type="match status" value="1"/>
</dbReference>
<evidence type="ECO:0000256" key="7">
    <source>
        <dbReference type="ARBA" id="ARBA00023136"/>
    </source>
</evidence>